<keyword evidence="4" id="KW-0169">Cobalamin biosynthesis</keyword>
<evidence type="ECO:0000256" key="6">
    <source>
        <dbReference type="ARBA" id="ARBA00022741"/>
    </source>
</evidence>
<dbReference type="Gene3D" id="3.40.50.300">
    <property type="entry name" value="P-loop containing nucleotide triphosphate hydrolases"/>
    <property type="match status" value="1"/>
</dbReference>
<dbReference type="SUPFAM" id="SSF52317">
    <property type="entry name" value="Class I glutamine amidotransferase-like"/>
    <property type="match status" value="1"/>
</dbReference>
<comment type="cofactor">
    <cofactor evidence="1">
        <name>Mg(2+)</name>
        <dbReference type="ChEBI" id="CHEBI:18420"/>
    </cofactor>
</comment>
<feature type="domain" description="CobQ/CobB/MinD/ParA nucleotide binding" evidence="10">
    <location>
        <begin position="16"/>
        <end position="192"/>
    </location>
</feature>
<evidence type="ECO:0000256" key="8">
    <source>
        <dbReference type="ARBA" id="ARBA00022842"/>
    </source>
</evidence>
<evidence type="ECO:0000259" key="10">
    <source>
        <dbReference type="Pfam" id="PF01656"/>
    </source>
</evidence>
<dbReference type="NCBIfam" id="NF002204">
    <property type="entry name" value="PRK01077.1"/>
    <property type="match status" value="1"/>
</dbReference>
<gene>
    <name evidence="12" type="ORF">Y5W_02248</name>
</gene>
<dbReference type="EMBL" id="ARXX01000033">
    <property type="protein sequence ID" value="MBF5056954.1"/>
    <property type="molecule type" value="Genomic_DNA"/>
</dbReference>
<dbReference type="RefSeq" id="WP_194865310.1">
    <property type="nucleotide sequence ID" value="NZ_ARXX01000033.1"/>
</dbReference>
<organism evidence="12 13">
    <name type="scientific">Alloalcanivorax profundimaris</name>
    <dbReference type="NCBI Taxonomy" id="2735259"/>
    <lineage>
        <taxon>Bacteria</taxon>
        <taxon>Pseudomonadati</taxon>
        <taxon>Pseudomonadota</taxon>
        <taxon>Gammaproteobacteria</taxon>
        <taxon>Oceanospirillales</taxon>
        <taxon>Alcanivoracaceae</taxon>
        <taxon>Alloalcanivorax</taxon>
    </lineage>
</organism>
<keyword evidence="8" id="KW-0460">Magnesium</keyword>
<dbReference type="PANTHER" id="PTHR43873:SF1">
    <property type="entry name" value="COBYRINATE A,C-DIAMIDE SYNTHASE"/>
    <property type="match status" value="1"/>
</dbReference>
<keyword evidence="6" id="KW-0547">Nucleotide-binding</keyword>
<reference evidence="12 13" key="1">
    <citation type="submission" date="2012-09" db="EMBL/GenBank/DDBJ databases">
        <title>Genome Sequence of alkane-degrading Bacterium Alcanivorax sp. 521-1.</title>
        <authorList>
            <person name="Lai Q."/>
            <person name="Shao Z."/>
        </authorList>
    </citation>
    <scope>NUCLEOTIDE SEQUENCE [LARGE SCALE GENOMIC DNA]</scope>
    <source>
        <strain evidence="12 13">521-1</strain>
    </source>
</reference>
<dbReference type="InterPro" id="IPR011698">
    <property type="entry name" value="GATase_3"/>
</dbReference>
<evidence type="ECO:0000256" key="2">
    <source>
        <dbReference type="ARBA" id="ARBA00004953"/>
    </source>
</evidence>
<dbReference type="InterPro" id="IPR004484">
    <property type="entry name" value="CbiA/CobB_synth"/>
</dbReference>
<evidence type="ECO:0000259" key="11">
    <source>
        <dbReference type="Pfam" id="PF07685"/>
    </source>
</evidence>
<keyword evidence="13" id="KW-1185">Reference proteome</keyword>
<evidence type="ECO:0000256" key="9">
    <source>
        <dbReference type="ARBA" id="ARBA00022962"/>
    </source>
</evidence>
<dbReference type="InterPro" id="IPR027417">
    <property type="entry name" value="P-loop_NTPase"/>
</dbReference>
<comment type="similarity">
    <text evidence="3">Belongs to the CobB/CobQ family. CobQ subfamily.</text>
</comment>
<dbReference type="Gene3D" id="3.40.50.880">
    <property type="match status" value="1"/>
</dbReference>
<comment type="caution">
    <text evidence="12">The sequence shown here is derived from an EMBL/GenBank/DDBJ whole genome shotgun (WGS) entry which is preliminary data.</text>
</comment>
<evidence type="ECO:0000256" key="1">
    <source>
        <dbReference type="ARBA" id="ARBA00001946"/>
    </source>
</evidence>
<name>A0ABS0AS32_9GAMM</name>
<evidence type="ECO:0000256" key="7">
    <source>
        <dbReference type="ARBA" id="ARBA00022840"/>
    </source>
</evidence>
<sequence length="440" mass="46494">MTANESFAGTVPAALISAPGSGQGKSLVTAALARLHRNAGRRVRVFKFGPDYLDPMVLERASGAPVYQLQPWMTGEAECRWRLAEAATQADLILVEGAMGLFDGTPSSADLAVLAGIPAIPVIDAWGMAQTFGAVALGLARYRDDLTVGEVIANRVASPRHGDLLAKGLPADLTLLGAVPRHEAMTLPERHLGLVQAGELDDLDQRLDQAAAVLAEAGLDRLPAPVAFNAPRPTPPPRLLDGKRIGVARDAAFAFLYPANLDLLRDLGAELRFFSPLADTTLPAVDALWLPGGYPELHGATLAANTALREAIRAHHEAGKPILAECGGLMSCLETLVDGDGEHHQGFGLLPGTARLTRKLQGLGMHALRLGDQELRGHTFHHAALENAAAAQLFSEKQSGTGGEPVFVKNGLVASFFHGYFPSSPTLVAAILEGRFPPPR</sequence>
<evidence type="ECO:0000256" key="5">
    <source>
        <dbReference type="ARBA" id="ARBA00022598"/>
    </source>
</evidence>
<keyword evidence="7" id="KW-0067">ATP-binding</keyword>
<keyword evidence="5" id="KW-0436">Ligase</keyword>
<dbReference type="InterPro" id="IPR029062">
    <property type="entry name" value="Class_I_gatase-like"/>
</dbReference>
<keyword evidence="9" id="KW-0315">Glutamine amidotransferase</keyword>
<dbReference type="SUPFAM" id="SSF52540">
    <property type="entry name" value="P-loop containing nucleoside triphosphate hydrolases"/>
    <property type="match status" value="1"/>
</dbReference>
<dbReference type="Pfam" id="PF01656">
    <property type="entry name" value="CbiA"/>
    <property type="match status" value="1"/>
</dbReference>
<evidence type="ECO:0000313" key="12">
    <source>
        <dbReference type="EMBL" id="MBF5056954.1"/>
    </source>
</evidence>
<dbReference type="Proteomes" id="UP000662703">
    <property type="component" value="Unassembled WGS sequence"/>
</dbReference>
<evidence type="ECO:0000256" key="3">
    <source>
        <dbReference type="ARBA" id="ARBA00006205"/>
    </source>
</evidence>
<comment type="pathway">
    <text evidence="2">Cofactor biosynthesis; adenosylcobalamin biosynthesis.</text>
</comment>
<dbReference type="PANTHER" id="PTHR43873">
    <property type="entry name" value="COBYRINATE A,C-DIAMIDE SYNTHASE"/>
    <property type="match status" value="1"/>
</dbReference>
<dbReference type="Pfam" id="PF07685">
    <property type="entry name" value="GATase_3"/>
    <property type="match status" value="1"/>
</dbReference>
<feature type="domain" description="CobB/CobQ-like glutamine amidotransferase" evidence="11">
    <location>
        <begin position="244"/>
        <end position="424"/>
    </location>
</feature>
<protein>
    <submittedName>
        <fullName evidence="12">Acid--ammonia (Or amine) ligase-like protein</fullName>
    </submittedName>
</protein>
<accession>A0ABS0AS32</accession>
<evidence type="ECO:0000256" key="4">
    <source>
        <dbReference type="ARBA" id="ARBA00022573"/>
    </source>
</evidence>
<dbReference type="PROSITE" id="PS51274">
    <property type="entry name" value="GATASE_COBBQ"/>
    <property type="match status" value="1"/>
</dbReference>
<evidence type="ECO:0000313" key="13">
    <source>
        <dbReference type="Proteomes" id="UP000662703"/>
    </source>
</evidence>
<proteinExistence type="inferred from homology"/>
<dbReference type="InterPro" id="IPR002586">
    <property type="entry name" value="CobQ/CobB/MinD/ParA_Nub-bd_dom"/>
</dbReference>